<evidence type="ECO:0000313" key="1">
    <source>
        <dbReference type="EMBL" id="OCA92597.1"/>
    </source>
</evidence>
<gene>
    <name evidence="1" type="ORF">A8F95_02560</name>
</gene>
<dbReference type="Proteomes" id="UP000092578">
    <property type="component" value="Unassembled WGS sequence"/>
</dbReference>
<accession>A0A1B9B936</accession>
<name>A0A1B9B936_9BACI</name>
<keyword evidence="2" id="KW-1185">Reference proteome</keyword>
<protein>
    <submittedName>
        <fullName evidence="1">Uncharacterized protein</fullName>
    </submittedName>
</protein>
<dbReference type="RefSeq" id="WP_065409086.1">
    <property type="nucleotide sequence ID" value="NZ_MAYT01000001.1"/>
</dbReference>
<dbReference type="EMBL" id="MAYT01000001">
    <property type="protein sequence ID" value="OCA92597.1"/>
    <property type="molecule type" value="Genomic_DNA"/>
</dbReference>
<reference evidence="2" key="1">
    <citation type="submission" date="2016-05" db="EMBL/GenBank/DDBJ databases">
        <authorList>
            <person name="Liu B."/>
            <person name="Wang J."/>
            <person name="Zhu Y."/>
            <person name="Liu G."/>
            <person name="Chen Q."/>
            <person name="Chen Z."/>
            <person name="Lan J."/>
            <person name="Che J."/>
            <person name="Ge C."/>
            <person name="Shi H."/>
            <person name="Pan Z."/>
            <person name="Liu X."/>
        </authorList>
    </citation>
    <scope>NUCLEOTIDE SEQUENCE [LARGE SCALE GENOMIC DNA]</scope>
    <source>
        <strain evidence="2">FJAT-27215</strain>
    </source>
</reference>
<dbReference type="AlphaFoldDB" id="A0A1B9B936"/>
<organism evidence="1 2">
    <name type="scientific">Pseudobacillus wudalianchiensis</name>
    <dbReference type="NCBI Taxonomy" id="1743143"/>
    <lineage>
        <taxon>Bacteria</taxon>
        <taxon>Bacillati</taxon>
        <taxon>Bacillota</taxon>
        <taxon>Bacilli</taxon>
        <taxon>Bacillales</taxon>
        <taxon>Bacillaceae</taxon>
        <taxon>Pseudobacillus</taxon>
    </lineage>
</organism>
<comment type="caution">
    <text evidence="1">The sequence shown here is derived from an EMBL/GenBank/DDBJ whole genome shotgun (WGS) entry which is preliminary data.</text>
</comment>
<sequence>MITFLLINNSTSKEKKYEISPSASSEIKAENEKKLKEIEEIQTILYQEDGFFEQVNNKLKERGYAFQVGVAVYSKDDIRVKYILINKDAVEPAQKEIKSIFYEAVKKNDLDPDSFHLKVGDSDDGPDW</sequence>
<evidence type="ECO:0000313" key="2">
    <source>
        <dbReference type="Proteomes" id="UP000092578"/>
    </source>
</evidence>
<proteinExistence type="predicted"/>